<evidence type="ECO:0000256" key="4">
    <source>
        <dbReference type="ARBA" id="ARBA00022840"/>
    </source>
</evidence>
<dbReference type="Gene3D" id="3.40.50.300">
    <property type="entry name" value="P-loop containing nucleotide triphosphate hydrolases"/>
    <property type="match status" value="1"/>
</dbReference>
<dbReference type="STRING" id="573413.Spirs_0920"/>
<keyword evidence="7" id="KW-1185">Reference proteome</keyword>
<keyword evidence="4" id="KW-0067">ATP-binding</keyword>
<dbReference type="EMBL" id="CP002116">
    <property type="protein sequence ID" value="ADK80054.1"/>
    <property type="molecule type" value="Genomic_DNA"/>
</dbReference>
<evidence type="ECO:0000256" key="3">
    <source>
        <dbReference type="ARBA" id="ARBA00022741"/>
    </source>
</evidence>
<dbReference type="PROSITE" id="PS50893">
    <property type="entry name" value="ABC_TRANSPORTER_2"/>
    <property type="match status" value="1"/>
</dbReference>
<reference evidence="6 7" key="1">
    <citation type="journal article" date="2010" name="Stand. Genomic Sci.">
        <title>Complete genome sequence of Spirochaeta smaragdinae type strain (SEBR 4228).</title>
        <authorList>
            <person name="Mavromatis K."/>
            <person name="Yasawong M."/>
            <person name="Chertkov O."/>
            <person name="Lapidus A."/>
            <person name="Lucas S."/>
            <person name="Nolan M."/>
            <person name="Del Rio T.G."/>
            <person name="Tice H."/>
            <person name="Cheng J.F."/>
            <person name="Pitluck S."/>
            <person name="Liolios K."/>
            <person name="Ivanova N."/>
            <person name="Tapia R."/>
            <person name="Han C."/>
            <person name="Bruce D."/>
            <person name="Goodwin L."/>
            <person name="Pati A."/>
            <person name="Chen A."/>
            <person name="Palaniappan K."/>
            <person name="Land M."/>
            <person name="Hauser L."/>
            <person name="Chang Y.J."/>
            <person name="Jeffries C.D."/>
            <person name="Detter J.C."/>
            <person name="Rohde M."/>
            <person name="Brambilla E."/>
            <person name="Spring S."/>
            <person name="Goker M."/>
            <person name="Sikorski J."/>
            <person name="Woyke T."/>
            <person name="Bristow J."/>
            <person name="Eisen J.A."/>
            <person name="Markowitz V."/>
            <person name="Hugenholtz P."/>
            <person name="Klenk H.P."/>
            <person name="Kyrpides N.C."/>
        </authorList>
    </citation>
    <scope>NUCLEOTIDE SEQUENCE [LARGE SCALE GENOMIC DNA]</scope>
    <source>
        <strain evidence="7">DSM 11293 / JCM 15392 / SEBR 4228</strain>
    </source>
</reference>
<dbReference type="Proteomes" id="UP000002318">
    <property type="component" value="Chromosome"/>
</dbReference>
<dbReference type="InterPro" id="IPR027417">
    <property type="entry name" value="P-loop_NTPase"/>
</dbReference>
<dbReference type="GO" id="GO:0016887">
    <property type="term" value="F:ATP hydrolysis activity"/>
    <property type="evidence" value="ECO:0007669"/>
    <property type="project" value="InterPro"/>
</dbReference>
<evidence type="ECO:0000256" key="2">
    <source>
        <dbReference type="ARBA" id="ARBA00022448"/>
    </source>
</evidence>
<keyword evidence="3" id="KW-0547">Nucleotide-binding</keyword>
<sequence>MEQEKRVVVEFKDVVKQFEDDLVVLDHLNMKFYDGETHVLCGRSGAGKSTLIRCINYLESINAGEILVEGEAVTKKRARAIRKKCGMVFQSFNLFPHMTILENALLGPMKSLNKQKAEIIEKVESYFHKVGLAEKMRALPGELSGGQKQRAAIVRALAMEPDLILFDEPTSALDPEMIGEVLNVMKQLSDEGRTMLVVTHEMGFAREAADKISFMDAGKIVATKTPVDFFHDPGHESVERFLKQIL</sequence>
<evidence type="ECO:0000313" key="6">
    <source>
        <dbReference type="EMBL" id="ADK80054.1"/>
    </source>
</evidence>
<dbReference type="eggNOG" id="COG1126">
    <property type="taxonomic scope" value="Bacteria"/>
</dbReference>
<dbReference type="KEGG" id="ssm:Spirs_0920"/>
<dbReference type="PIRSF" id="PIRSF039085">
    <property type="entry name" value="ABC_ATPase_HisP"/>
    <property type="match status" value="1"/>
</dbReference>
<dbReference type="SMART" id="SM00382">
    <property type="entry name" value="AAA"/>
    <property type="match status" value="1"/>
</dbReference>
<gene>
    <name evidence="6" type="ordered locus">Spirs_0920</name>
</gene>
<dbReference type="SUPFAM" id="SSF52540">
    <property type="entry name" value="P-loop containing nucleoside triphosphate hydrolases"/>
    <property type="match status" value="1"/>
</dbReference>
<dbReference type="Pfam" id="PF00005">
    <property type="entry name" value="ABC_tran"/>
    <property type="match status" value="1"/>
</dbReference>
<dbReference type="HOGENOM" id="CLU_000604_1_22_12"/>
<comment type="similarity">
    <text evidence="1">Belongs to the ABC transporter superfamily.</text>
</comment>
<dbReference type="RefSeq" id="WP_013253518.1">
    <property type="nucleotide sequence ID" value="NC_014364.1"/>
</dbReference>
<name>E1RCH4_SEDSS</name>
<dbReference type="InterPro" id="IPR017871">
    <property type="entry name" value="ABC_transporter-like_CS"/>
</dbReference>
<dbReference type="PANTHER" id="PTHR43166:SF4">
    <property type="entry name" value="PHOSPHONATES IMPORT ATP-BINDING PROTEIN PHNC"/>
    <property type="match status" value="1"/>
</dbReference>
<evidence type="ECO:0000259" key="5">
    <source>
        <dbReference type="PROSITE" id="PS50893"/>
    </source>
</evidence>
<keyword evidence="2" id="KW-0813">Transport</keyword>
<evidence type="ECO:0000313" key="7">
    <source>
        <dbReference type="Proteomes" id="UP000002318"/>
    </source>
</evidence>
<proteinExistence type="inferred from homology"/>
<accession>E1RCH4</accession>
<evidence type="ECO:0000256" key="1">
    <source>
        <dbReference type="ARBA" id="ARBA00005417"/>
    </source>
</evidence>
<dbReference type="InterPro" id="IPR003439">
    <property type="entry name" value="ABC_transporter-like_ATP-bd"/>
</dbReference>
<organism evidence="6 7">
    <name type="scientific">Sediminispirochaeta smaragdinae (strain DSM 11293 / JCM 15392 / SEBR 4228)</name>
    <name type="common">Spirochaeta smaragdinae</name>
    <dbReference type="NCBI Taxonomy" id="573413"/>
    <lineage>
        <taxon>Bacteria</taxon>
        <taxon>Pseudomonadati</taxon>
        <taxon>Spirochaetota</taxon>
        <taxon>Spirochaetia</taxon>
        <taxon>Spirochaetales</taxon>
        <taxon>Spirochaetaceae</taxon>
        <taxon>Sediminispirochaeta</taxon>
    </lineage>
</organism>
<dbReference type="PANTHER" id="PTHR43166">
    <property type="entry name" value="AMINO ACID IMPORT ATP-BINDING PROTEIN"/>
    <property type="match status" value="1"/>
</dbReference>
<dbReference type="AlphaFoldDB" id="E1RCH4"/>
<dbReference type="InterPro" id="IPR003593">
    <property type="entry name" value="AAA+_ATPase"/>
</dbReference>
<dbReference type="GO" id="GO:0005524">
    <property type="term" value="F:ATP binding"/>
    <property type="evidence" value="ECO:0007669"/>
    <property type="project" value="UniProtKB-KW"/>
</dbReference>
<feature type="domain" description="ABC transporter" evidence="5">
    <location>
        <begin position="9"/>
        <end position="242"/>
    </location>
</feature>
<dbReference type="InterPro" id="IPR030679">
    <property type="entry name" value="ABC_ATPase_HisP-typ"/>
</dbReference>
<dbReference type="GO" id="GO:0015424">
    <property type="term" value="F:ABC-type amino acid transporter activity"/>
    <property type="evidence" value="ECO:0007669"/>
    <property type="project" value="InterPro"/>
</dbReference>
<dbReference type="InterPro" id="IPR050086">
    <property type="entry name" value="MetN_ABC_transporter-like"/>
</dbReference>
<protein>
    <submittedName>
        <fullName evidence="6">ABC transporter related protein</fullName>
    </submittedName>
</protein>
<dbReference type="OrthoDB" id="9805538at2"/>
<dbReference type="PROSITE" id="PS00211">
    <property type="entry name" value="ABC_TRANSPORTER_1"/>
    <property type="match status" value="1"/>
</dbReference>